<dbReference type="EMBL" id="CP024964">
    <property type="protein sequence ID" value="ATZ17807.1"/>
    <property type="molecule type" value="Genomic_DNA"/>
</dbReference>
<gene>
    <name evidence="1" type="ORF">EMELA_v1c02340</name>
</gene>
<evidence type="ECO:0000313" key="2">
    <source>
        <dbReference type="Proteomes" id="UP000231896"/>
    </source>
</evidence>
<dbReference type="AlphaFoldDB" id="A0A2K8NVK8"/>
<organism evidence="1 2">
    <name type="scientific">Mesoplasma melaleucae</name>
    <dbReference type="NCBI Taxonomy" id="81459"/>
    <lineage>
        <taxon>Bacteria</taxon>
        <taxon>Bacillati</taxon>
        <taxon>Mycoplasmatota</taxon>
        <taxon>Mollicutes</taxon>
        <taxon>Entomoplasmatales</taxon>
        <taxon>Entomoplasmataceae</taxon>
        <taxon>Mesoplasma</taxon>
    </lineage>
</organism>
<accession>A0A2K8NVK8</accession>
<dbReference type="STRING" id="1408435.GCA_000685885_01429"/>
<dbReference type="RefSeq" id="WP_028124577.1">
    <property type="nucleotide sequence ID" value="NZ_CP024964.1"/>
</dbReference>
<keyword evidence="2" id="KW-1185">Reference proteome</keyword>
<dbReference type="KEGG" id="eml:EMELA_v1c02340"/>
<proteinExistence type="predicted"/>
<reference evidence="1 2" key="1">
    <citation type="submission" date="2017-11" db="EMBL/GenBank/DDBJ databases">
        <title>Genome sequence of Entomoplasma melaleucae M1 (ATCC 49191).</title>
        <authorList>
            <person name="Lo W.-S."/>
            <person name="Gasparich G.E."/>
            <person name="Kuo C.-H."/>
        </authorList>
    </citation>
    <scope>NUCLEOTIDE SEQUENCE [LARGE SCALE GENOMIC DNA]</scope>
    <source>
        <strain evidence="1 2">M1</strain>
    </source>
</reference>
<evidence type="ECO:0000313" key="1">
    <source>
        <dbReference type="EMBL" id="ATZ17807.1"/>
    </source>
</evidence>
<protein>
    <submittedName>
        <fullName evidence="1">Uncharacterized protein</fullName>
    </submittedName>
</protein>
<name>A0A2K8NVK8_9MOLU</name>
<dbReference type="Proteomes" id="UP000231896">
    <property type="component" value="Chromosome"/>
</dbReference>
<sequence>MKYLNMLKITAVGLLIIAIPVGGIASYNILVKAKKDNENSISEKYKPLSPFSSEFKIEPNKFKEDINEILKNFTPSSDNEITSEETFNDFIKTKLIAEHGVYKSFKQGDNWKTTDKSGNQYEITQKDLIKIISNKNDITDEEYQLFKLLGVSQSFISYMYYKTIYDYNNYRIFQENPKYNDFENIEIKSIEIFNDYLNFYKALMSTITNSQTIESYLNSKEWIKAITLNGGKEMSKDNKNYIQNLPFFFSEYTKFDWKDNLIKATKLFSKLSSYASSNKLPINIQEPKSELEQSSILFDLNNISLTSNEYNLTKIKNAEQDKNFINWSNAQIQKAFNDIYTQVWKETNFDEWNYQINDQMISGKSLKQGIDPFGDRNNIPMFKKDFDIIIKQNSNNDITITVSAIEGSYFLKSNTILYLKNNNQAKEWNSNLNINWVNNQLK</sequence>